<dbReference type="OrthoDB" id="227596at2"/>
<dbReference type="eggNOG" id="COG4585">
    <property type="taxonomic scope" value="Bacteria"/>
</dbReference>
<feature type="transmembrane region" description="Helical" evidence="9">
    <location>
        <begin position="159"/>
        <end position="179"/>
    </location>
</feature>
<keyword evidence="12" id="KW-1185">Reference proteome</keyword>
<evidence type="ECO:0000313" key="11">
    <source>
        <dbReference type="EMBL" id="SDS04610.1"/>
    </source>
</evidence>
<evidence type="ECO:0000256" key="6">
    <source>
        <dbReference type="ARBA" id="ARBA00022777"/>
    </source>
</evidence>
<feature type="domain" description="Signal transduction histidine kinase subgroup 3 dimerisation and phosphoacceptor" evidence="10">
    <location>
        <begin position="219"/>
        <end position="282"/>
    </location>
</feature>
<dbReference type="Pfam" id="PF07730">
    <property type="entry name" value="HisKA_3"/>
    <property type="match status" value="1"/>
</dbReference>
<dbReference type="Gene3D" id="3.30.565.10">
    <property type="entry name" value="Histidine kinase-like ATPase, C-terminal domain"/>
    <property type="match status" value="1"/>
</dbReference>
<dbReference type="PANTHER" id="PTHR24421:SF10">
    <property type="entry name" value="NITRATE_NITRITE SENSOR PROTEIN NARQ"/>
    <property type="match status" value="1"/>
</dbReference>
<proteinExistence type="predicted"/>
<reference evidence="11 12" key="1">
    <citation type="submission" date="2016-10" db="EMBL/GenBank/DDBJ databases">
        <authorList>
            <person name="de Groot N.N."/>
        </authorList>
    </citation>
    <scope>NUCLEOTIDE SEQUENCE [LARGE SCALE GENOMIC DNA]</scope>
    <source>
        <strain evidence="11 12">DSM 22126</strain>
    </source>
</reference>
<dbReference type="GO" id="GO:0005524">
    <property type="term" value="F:ATP binding"/>
    <property type="evidence" value="ECO:0007669"/>
    <property type="project" value="UniProtKB-KW"/>
</dbReference>
<evidence type="ECO:0000256" key="4">
    <source>
        <dbReference type="ARBA" id="ARBA00022679"/>
    </source>
</evidence>
<keyword evidence="8" id="KW-0902">Two-component regulatory system</keyword>
<feature type="transmembrane region" description="Helical" evidence="9">
    <location>
        <begin position="54"/>
        <end position="75"/>
    </location>
</feature>
<feature type="transmembrane region" description="Helical" evidence="9">
    <location>
        <begin position="82"/>
        <end position="109"/>
    </location>
</feature>
<keyword evidence="5" id="KW-0547">Nucleotide-binding</keyword>
<dbReference type="EC" id="2.7.13.3" evidence="2"/>
<evidence type="ECO:0000256" key="1">
    <source>
        <dbReference type="ARBA" id="ARBA00000085"/>
    </source>
</evidence>
<feature type="transmembrane region" description="Helical" evidence="9">
    <location>
        <begin position="23"/>
        <end position="42"/>
    </location>
</feature>
<dbReference type="GO" id="GO:0016020">
    <property type="term" value="C:membrane"/>
    <property type="evidence" value="ECO:0007669"/>
    <property type="project" value="InterPro"/>
</dbReference>
<accession>A0A1H1P0P9</accession>
<dbReference type="GO" id="GO:0000155">
    <property type="term" value="F:phosphorelay sensor kinase activity"/>
    <property type="evidence" value="ECO:0007669"/>
    <property type="project" value="InterPro"/>
</dbReference>
<evidence type="ECO:0000256" key="5">
    <source>
        <dbReference type="ARBA" id="ARBA00022741"/>
    </source>
</evidence>
<dbReference type="STRING" id="545619.SAMN04489860_0669"/>
<keyword evidence="9" id="KW-1133">Transmembrane helix</keyword>
<dbReference type="CDD" id="cd16917">
    <property type="entry name" value="HATPase_UhpB-NarQ-NarX-like"/>
    <property type="match status" value="1"/>
</dbReference>
<dbReference type="SUPFAM" id="SSF55874">
    <property type="entry name" value="ATPase domain of HSP90 chaperone/DNA topoisomerase II/histidine kinase"/>
    <property type="match status" value="1"/>
</dbReference>
<dbReference type="InterPro" id="IPR036890">
    <property type="entry name" value="HATPase_C_sf"/>
</dbReference>
<evidence type="ECO:0000313" key="12">
    <source>
        <dbReference type="Proteomes" id="UP000185663"/>
    </source>
</evidence>
<name>A0A1H1P0P9_9CELL</name>
<evidence type="ECO:0000256" key="8">
    <source>
        <dbReference type="ARBA" id="ARBA00023012"/>
    </source>
</evidence>
<keyword evidence="7" id="KW-0067">ATP-binding</keyword>
<dbReference type="InterPro" id="IPR050482">
    <property type="entry name" value="Sensor_HK_TwoCompSys"/>
</dbReference>
<dbReference type="AlphaFoldDB" id="A0A1H1P0P9"/>
<comment type="catalytic activity">
    <reaction evidence="1">
        <text>ATP + protein L-histidine = ADP + protein N-phospho-L-histidine.</text>
        <dbReference type="EC" id="2.7.13.3"/>
    </reaction>
</comment>
<keyword evidence="4" id="KW-0808">Transferase</keyword>
<dbReference type="GO" id="GO:0046983">
    <property type="term" value="F:protein dimerization activity"/>
    <property type="evidence" value="ECO:0007669"/>
    <property type="project" value="InterPro"/>
</dbReference>
<keyword evidence="3" id="KW-0597">Phosphoprotein</keyword>
<evidence type="ECO:0000256" key="7">
    <source>
        <dbReference type="ARBA" id="ARBA00022840"/>
    </source>
</evidence>
<keyword evidence="9" id="KW-0472">Membrane</keyword>
<evidence type="ECO:0000256" key="2">
    <source>
        <dbReference type="ARBA" id="ARBA00012438"/>
    </source>
</evidence>
<protein>
    <recommendedName>
        <fullName evidence="2">histidine kinase</fullName>
        <ecNumber evidence="2">2.7.13.3</ecNumber>
    </recommendedName>
</protein>
<evidence type="ECO:0000259" key="10">
    <source>
        <dbReference type="Pfam" id="PF07730"/>
    </source>
</evidence>
<keyword evidence="9" id="KW-0812">Transmembrane</keyword>
<dbReference type="Proteomes" id="UP000185663">
    <property type="component" value="Chromosome I"/>
</dbReference>
<dbReference type="RefSeq" id="WP_083371587.1">
    <property type="nucleotide sequence ID" value="NZ_LT629776.1"/>
</dbReference>
<sequence>MHPDHWAPPAKAPTAAQGAERRALGKIGTGFAVASVWFWSMLNAALEQPAEGDVEILAAVVGFSAAALVATSMLWRRRYPLLVCLGAAALGVVLPIGSLGALIAFSWVVRRHPVRPILVAGGATLLATAASLRRDGGRTGSQVIWSATSSDGTYSSMTWIGYVILALVAIAVATGVGLLRRYAANAAEARGLAAAEATRADTLTTEAAFMRTELSRQEERDLIAREMHDTVAHHLSVLSLHASALEVGSDDDAVGEAARSMRTSARTALDEMHGLIHSLRAGAEHYAGTPAALADLPRLLDDARSAGLDVSGTVFVQEAEQAPDALNRAVYRVVQESLTNVVKHAPGARADVDVRARPGQGVDVVVRNALPADGTSATMPGAGAGLVGMQERCEALSGTFSAGAQDGRFVVTAHLPWAVDPA</sequence>
<dbReference type="PANTHER" id="PTHR24421">
    <property type="entry name" value="NITRATE/NITRITE SENSOR PROTEIN NARX-RELATED"/>
    <property type="match status" value="1"/>
</dbReference>
<gene>
    <name evidence="11" type="ORF">SAMN04489860_0669</name>
</gene>
<evidence type="ECO:0000256" key="9">
    <source>
        <dbReference type="SAM" id="Phobius"/>
    </source>
</evidence>
<dbReference type="Gene3D" id="1.20.5.1930">
    <property type="match status" value="1"/>
</dbReference>
<evidence type="ECO:0000256" key="3">
    <source>
        <dbReference type="ARBA" id="ARBA00022553"/>
    </source>
</evidence>
<dbReference type="InterPro" id="IPR011712">
    <property type="entry name" value="Sig_transdc_His_kin_sub3_dim/P"/>
</dbReference>
<keyword evidence="6 11" id="KW-0418">Kinase</keyword>
<organism evidence="11 12">
    <name type="scientific">Paraoerskovia marina</name>
    <dbReference type="NCBI Taxonomy" id="545619"/>
    <lineage>
        <taxon>Bacteria</taxon>
        <taxon>Bacillati</taxon>
        <taxon>Actinomycetota</taxon>
        <taxon>Actinomycetes</taxon>
        <taxon>Micrococcales</taxon>
        <taxon>Cellulomonadaceae</taxon>
        <taxon>Paraoerskovia</taxon>
    </lineage>
</organism>
<dbReference type="EMBL" id="LT629776">
    <property type="protein sequence ID" value="SDS04610.1"/>
    <property type="molecule type" value="Genomic_DNA"/>
</dbReference>